<gene>
    <name evidence="2" type="ORF">OTU49_001541</name>
</gene>
<dbReference type="PROSITE" id="PS51257">
    <property type="entry name" value="PROKAR_LIPOPROTEIN"/>
    <property type="match status" value="1"/>
</dbReference>
<proteinExistence type="predicted"/>
<dbReference type="PANTHER" id="PTHR16246:SF2">
    <property type="entry name" value="HOST CELL FACTOR C1 REGULATOR 1"/>
    <property type="match status" value="1"/>
</dbReference>
<dbReference type="AlphaFoldDB" id="A0AAW0XVB1"/>
<dbReference type="EMBL" id="JARKIK010000026">
    <property type="protein sequence ID" value="KAK8743121.1"/>
    <property type="molecule type" value="Genomic_DNA"/>
</dbReference>
<protein>
    <submittedName>
        <fullName evidence="2">Uncharacterized protein</fullName>
    </submittedName>
</protein>
<dbReference type="PANTHER" id="PTHR16246">
    <property type="entry name" value="HOST CELL FACTOR C1 REGULATOR 1"/>
    <property type="match status" value="1"/>
</dbReference>
<evidence type="ECO:0000313" key="2">
    <source>
        <dbReference type="EMBL" id="KAK8743121.1"/>
    </source>
</evidence>
<name>A0AAW0XVB1_CHEQU</name>
<sequence>MNFPEVRSMGGPVGGGVGIGAGSLGCTTSGGDSNLLVKSPASSPPETTAYMGFQTTSPLSSPQAGYPPVSRPSIASMWGIGGFTTPPMPPPPVVCPNTTASTLGIPQMPSATYFNSRAPMGFNFRMAGSHLNGYPFVYKRKPEEEPEEVKPVAKQHISEERMAAHLNSLHLSESYYNHRLGKKGCVSDIDMMLDEETDEGLGNNGISQPWKSAKTPSCIVIADEVKQIIPGESQLPASLLKKLTKPSMEVVLWQPPENIIRNIISPSINTEIEPRENQSTPSDSLTNTSTSTNTEETSNSSSPDSGISVSSPLPSLSFLGQTSTV</sequence>
<reference evidence="2 3" key="1">
    <citation type="journal article" date="2024" name="BMC Genomics">
        <title>Genome assembly of redclaw crayfish (Cherax quadricarinatus) provides insights into its immune adaptation and hypoxia tolerance.</title>
        <authorList>
            <person name="Liu Z."/>
            <person name="Zheng J."/>
            <person name="Li H."/>
            <person name="Fang K."/>
            <person name="Wang S."/>
            <person name="He J."/>
            <person name="Zhou D."/>
            <person name="Weng S."/>
            <person name="Chi M."/>
            <person name="Gu Z."/>
            <person name="He J."/>
            <person name="Li F."/>
            <person name="Wang M."/>
        </authorList>
    </citation>
    <scope>NUCLEOTIDE SEQUENCE [LARGE SCALE GENOMIC DNA]</scope>
    <source>
        <strain evidence="2">ZL_2023a</strain>
    </source>
</reference>
<feature type="non-terminal residue" evidence="2">
    <location>
        <position position="325"/>
    </location>
</feature>
<evidence type="ECO:0000313" key="3">
    <source>
        <dbReference type="Proteomes" id="UP001445076"/>
    </source>
</evidence>
<evidence type="ECO:0000256" key="1">
    <source>
        <dbReference type="SAM" id="MobiDB-lite"/>
    </source>
</evidence>
<comment type="caution">
    <text evidence="2">The sequence shown here is derived from an EMBL/GenBank/DDBJ whole genome shotgun (WGS) entry which is preliminary data.</text>
</comment>
<dbReference type="Proteomes" id="UP001445076">
    <property type="component" value="Unassembled WGS sequence"/>
</dbReference>
<keyword evidence="3" id="KW-1185">Reference proteome</keyword>
<feature type="compositionally biased region" description="Low complexity" evidence="1">
    <location>
        <begin position="279"/>
        <end position="317"/>
    </location>
</feature>
<organism evidence="2 3">
    <name type="scientific">Cherax quadricarinatus</name>
    <name type="common">Australian red claw crayfish</name>
    <dbReference type="NCBI Taxonomy" id="27406"/>
    <lineage>
        <taxon>Eukaryota</taxon>
        <taxon>Metazoa</taxon>
        <taxon>Ecdysozoa</taxon>
        <taxon>Arthropoda</taxon>
        <taxon>Crustacea</taxon>
        <taxon>Multicrustacea</taxon>
        <taxon>Malacostraca</taxon>
        <taxon>Eumalacostraca</taxon>
        <taxon>Eucarida</taxon>
        <taxon>Decapoda</taxon>
        <taxon>Pleocyemata</taxon>
        <taxon>Astacidea</taxon>
        <taxon>Parastacoidea</taxon>
        <taxon>Parastacidae</taxon>
        <taxon>Cherax</taxon>
    </lineage>
</organism>
<feature type="region of interest" description="Disordered" evidence="1">
    <location>
        <begin position="270"/>
        <end position="325"/>
    </location>
</feature>
<dbReference type="InterPro" id="IPR029195">
    <property type="entry name" value="HCFC1R1"/>
</dbReference>
<accession>A0AAW0XVB1</accession>